<dbReference type="EMBL" id="CP036269">
    <property type="protein sequence ID" value="QDT44730.1"/>
    <property type="molecule type" value="Genomic_DNA"/>
</dbReference>
<keyword evidence="1" id="KW-0732">Signal</keyword>
<evidence type="ECO:0000313" key="3">
    <source>
        <dbReference type="Proteomes" id="UP000317171"/>
    </source>
</evidence>
<keyword evidence="3" id="KW-1185">Reference proteome</keyword>
<feature type="signal peptide" evidence="1">
    <location>
        <begin position="1"/>
        <end position="21"/>
    </location>
</feature>
<dbReference type="Proteomes" id="UP000317171">
    <property type="component" value="Chromosome"/>
</dbReference>
<proteinExistence type="predicted"/>
<gene>
    <name evidence="2" type="ORF">Pan241w_48460</name>
</gene>
<dbReference type="KEGG" id="gaz:Pan241w_48460"/>
<sequence length="150" mass="16475" precursor="true">MKLITVLTTLVAMIISVPLSAAEDDKNPTTITPSLGAGFGKIIEIEGKIVDDTDTRLRSHLGKKLIKVHTVNTRRLAKPVVIELTKFSFAGTKIPVRGNQVKLRGYETGHFAGIPNKAFADIPQVATTNFHFQSVFQVTKRLKPAQVQQK</sequence>
<evidence type="ECO:0000256" key="1">
    <source>
        <dbReference type="SAM" id="SignalP"/>
    </source>
</evidence>
<evidence type="ECO:0000313" key="2">
    <source>
        <dbReference type="EMBL" id="QDT44730.1"/>
    </source>
</evidence>
<feature type="chain" id="PRO_5021714418" evidence="1">
    <location>
        <begin position="22"/>
        <end position="150"/>
    </location>
</feature>
<dbReference type="AlphaFoldDB" id="A0A517RLI0"/>
<protein>
    <submittedName>
        <fullName evidence="2">Uncharacterized protein</fullName>
    </submittedName>
</protein>
<dbReference type="OrthoDB" id="282606at2"/>
<name>A0A517RLI0_9PLAN</name>
<accession>A0A517RLI0</accession>
<reference evidence="2 3" key="1">
    <citation type="submission" date="2019-02" db="EMBL/GenBank/DDBJ databases">
        <title>Deep-cultivation of Planctomycetes and their phenomic and genomic characterization uncovers novel biology.</title>
        <authorList>
            <person name="Wiegand S."/>
            <person name="Jogler M."/>
            <person name="Boedeker C."/>
            <person name="Pinto D."/>
            <person name="Vollmers J."/>
            <person name="Rivas-Marin E."/>
            <person name="Kohn T."/>
            <person name="Peeters S.H."/>
            <person name="Heuer A."/>
            <person name="Rast P."/>
            <person name="Oberbeckmann S."/>
            <person name="Bunk B."/>
            <person name="Jeske O."/>
            <person name="Meyerdierks A."/>
            <person name="Storesund J.E."/>
            <person name="Kallscheuer N."/>
            <person name="Luecker S."/>
            <person name="Lage O.M."/>
            <person name="Pohl T."/>
            <person name="Merkel B.J."/>
            <person name="Hornburger P."/>
            <person name="Mueller R.-W."/>
            <person name="Bruemmer F."/>
            <person name="Labrenz M."/>
            <person name="Spormann A.M."/>
            <person name="Op den Camp H."/>
            <person name="Overmann J."/>
            <person name="Amann R."/>
            <person name="Jetten M.S.M."/>
            <person name="Mascher T."/>
            <person name="Medema M.H."/>
            <person name="Devos D.P."/>
            <person name="Kaster A.-K."/>
            <person name="Ovreas L."/>
            <person name="Rohde M."/>
            <person name="Galperin M.Y."/>
            <person name="Jogler C."/>
        </authorList>
    </citation>
    <scope>NUCLEOTIDE SEQUENCE [LARGE SCALE GENOMIC DNA]</scope>
    <source>
        <strain evidence="2 3">Pan241w</strain>
    </source>
</reference>
<dbReference type="RefSeq" id="WP_145220412.1">
    <property type="nucleotide sequence ID" value="NZ_CP036269.1"/>
</dbReference>
<organism evidence="2 3">
    <name type="scientific">Gimesia alba</name>
    <dbReference type="NCBI Taxonomy" id="2527973"/>
    <lineage>
        <taxon>Bacteria</taxon>
        <taxon>Pseudomonadati</taxon>
        <taxon>Planctomycetota</taxon>
        <taxon>Planctomycetia</taxon>
        <taxon>Planctomycetales</taxon>
        <taxon>Planctomycetaceae</taxon>
        <taxon>Gimesia</taxon>
    </lineage>
</organism>